<sequence length="21" mass="2558">MHAYVLIHNLGHLCRPFLIFY</sequence>
<name>A0A2P2PTY6_RHIMU</name>
<protein>
    <submittedName>
        <fullName evidence="1">Uncharacterized protein</fullName>
    </submittedName>
</protein>
<evidence type="ECO:0000313" key="1">
    <source>
        <dbReference type="EMBL" id="MBX58190.1"/>
    </source>
</evidence>
<reference evidence="1" key="1">
    <citation type="submission" date="2018-02" db="EMBL/GenBank/DDBJ databases">
        <title>Rhizophora mucronata_Transcriptome.</title>
        <authorList>
            <person name="Meera S.P."/>
            <person name="Sreeshan A."/>
            <person name="Augustine A."/>
        </authorList>
    </citation>
    <scope>NUCLEOTIDE SEQUENCE</scope>
    <source>
        <tissue evidence="1">Leaf</tissue>
    </source>
</reference>
<dbReference type="AlphaFoldDB" id="A0A2P2PTY6"/>
<organism evidence="1">
    <name type="scientific">Rhizophora mucronata</name>
    <name type="common">Asiatic mangrove</name>
    <dbReference type="NCBI Taxonomy" id="61149"/>
    <lineage>
        <taxon>Eukaryota</taxon>
        <taxon>Viridiplantae</taxon>
        <taxon>Streptophyta</taxon>
        <taxon>Embryophyta</taxon>
        <taxon>Tracheophyta</taxon>
        <taxon>Spermatophyta</taxon>
        <taxon>Magnoliopsida</taxon>
        <taxon>eudicotyledons</taxon>
        <taxon>Gunneridae</taxon>
        <taxon>Pentapetalae</taxon>
        <taxon>rosids</taxon>
        <taxon>fabids</taxon>
        <taxon>Malpighiales</taxon>
        <taxon>Rhizophoraceae</taxon>
        <taxon>Rhizophora</taxon>
    </lineage>
</organism>
<accession>A0A2P2PTY6</accession>
<dbReference type="EMBL" id="GGEC01077706">
    <property type="protein sequence ID" value="MBX58190.1"/>
    <property type="molecule type" value="Transcribed_RNA"/>
</dbReference>
<proteinExistence type="predicted"/>